<evidence type="ECO:0000256" key="11">
    <source>
        <dbReference type="HAMAP-Rule" id="MF_00315"/>
    </source>
</evidence>
<dbReference type="NCBIfam" id="TIGR00204">
    <property type="entry name" value="dxs"/>
    <property type="match status" value="1"/>
</dbReference>
<dbReference type="GO" id="GO:0009228">
    <property type="term" value="P:thiamine biosynthetic process"/>
    <property type="evidence" value="ECO:0007669"/>
    <property type="project" value="UniProtKB-UniRule"/>
</dbReference>
<accession>L0K687</accession>
<dbReference type="Pfam" id="PF13292">
    <property type="entry name" value="DXP_synthase_N"/>
    <property type="match status" value="1"/>
</dbReference>
<feature type="binding site" evidence="11">
    <location>
        <position position="365"/>
    </location>
    <ligand>
        <name>thiamine diphosphate</name>
        <dbReference type="ChEBI" id="CHEBI:58937"/>
    </ligand>
</feature>
<keyword evidence="14" id="KW-1185">Reference proteome</keyword>
<dbReference type="Proteomes" id="UP000010880">
    <property type="component" value="Chromosome"/>
</dbReference>
<evidence type="ECO:0000256" key="9">
    <source>
        <dbReference type="ARBA" id="ARBA00023229"/>
    </source>
</evidence>
<feature type="binding site" evidence="11">
    <location>
        <position position="146"/>
    </location>
    <ligand>
        <name>Mg(2+)</name>
        <dbReference type="ChEBI" id="CHEBI:18420"/>
    </ligand>
</feature>
<evidence type="ECO:0000256" key="5">
    <source>
        <dbReference type="ARBA" id="ARBA00022723"/>
    </source>
</evidence>
<evidence type="ECO:0000256" key="3">
    <source>
        <dbReference type="ARBA" id="ARBA00011738"/>
    </source>
</evidence>
<evidence type="ECO:0000313" key="13">
    <source>
        <dbReference type="EMBL" id="AGB40536.1"/>
    </source>
</evidence>
<reference evidence="14" key="1">
    <citation type="submission" date="2012-02" db="EMBL/GenBank/DDBJ databases">
        <title>The complete genome of Halobacteroides halobius DSM 5150.</title>
        <authorList>
            <person name="Lucas S."/>
            <person name="Copeland A."/>
            <person name="Lapidus A."/>
            <person name="Glavina del Rio T."/>
            <person name="Dalin E."/>
            <person name="Tice H."/>
            <person name="Bruce D."/>
            <person name="Goodwin L."/>
            <person name="Pitluck S."/>
            <person name="Peters L."/>
            <person name="Mikhailova N."/>
            <person name="Gu W."/>
            <person name="Kyrpides N."/>
            <person name="Mavromatis K."/>
            <person name="Ivanova N."/>
            <person name="Brettin T."/>
            <person name="Detter J.C."/>
            <person name="Han C."/>
            <person name="Larimer F."/>
            <person name="Land M."/>
            <person name="Hauser L."/>
            <person name="Markowitz V."/>
            <person name="Cheng J.-F."/>
            <person name="Hugenholtz P."/>
            <person name="Woyke T."/>
            <person name="Wu D."/>
            <person name="Tindall B."/>
            <person name="Pomrenke H."/>
            <person name="Brambilla E."/>
            <person name="Klenk H.-P."/>
            <person name="Eisen J.A."/>
        </authorList>
    </citation>
    <scope>NUCLEOTIDE SEQUENCE [LARGE SCALE GENOMIC DNA]</scope>
    <source>
        <strain evidence="14">ATCC 35273 / DSM 5150 / MD-1</strain>
    </source>
</reference>
<dbReference type="GO" id="GO:0030976">
    <property type="term" value="F:thiamine pyrophosphate binding"/>
    <property type="evidence" value="ECO:0007669"/>
    <property type="project" value="UniProtKB-UniRule"/>
</dbReference>
<evidence type="ECO:0000256" key="8">
    <source>
        <dbReference type="ARBA" id="ARBA00023052"/>
    </source>
</evidence>
<dbReference type="CDD" id="cd07033">
    <property type="entry name" value="TPP_PYR_DXS_TK_like"/>
    <property type="match status" value="1"/>
</dbReference>
<evidence type="ECO:0000256" key="6">
    <source>
        <dbReference type="ARBA" id="ARBA00022842"/>
    </source>
</evidence>
<feature type="binding site" evidence="11">
    <location>
        <position position="175"/>
    </location>
    <ligand>
        <name>thiamine diphosphate</name>
        <dbReference type="ChEBI" id="CHEBI:58937"/>
    </ligand>
</feature>
<comment type="subunit">
    <text evidence="3 11">Homodimer.</text>
</comment>
<proteinExistence type="inferred from homology"/>
<evidence type="ECO:0000256" key="2">
    <source>
        <dbReference type="ARBA" id="ARBA00011081"/>
    </source>
</evidence>
<dbReference type="SUPFAM" id="SSF52922">
    <property type="entry name" value="TK C-terminal domain-like"/>
    <property type="match status" value="1"/>
</dbReference>
<dbReference type="PANTHER" id="PTHR43322">
    <property type="entry name" value="1-D-DEOXYXYLULOSE 5-PHOSPHATE SYNTHASE-RELATED"/>
    <property type="match status" value="1"/>
</dbReference>
<evidence type="ECO:0000256" key="10">
    <source>
        <dbReference type="ARBA" id="ARBA00055605"/>
    </source>
</evidence>
<dbReference type="InterPro" id="IPR009014">
    <property type="entry name" value="Transketo_C/PFOR_II"/>
</dbReference>
<dbReference type="InterPro" id="IPR005477">
    <property type="entry name" value="Dxylulose-5-P_synthase"/>
</dbReference>
<dbReference type="InterPro" id="IPR005475">
    <property type="entry name" value="Transketolase-like_Pyr-bd"/>
</dbReference>
<dbReference type="SUPFAM" id="SSF52518">
    <property type="entry name" value="Thiamin diphosphate-binding fold (THDP-binding)"/>
    <property type="match status" value="2"/>
</dbReference>
<organism evidence="13 14">
    <name type="scientific">Halobacteroides halobius (strain ATCC 35273 / DSM 5150 / MD-1)</name>
    <dbReference type="NCBI Taxonomy" id="748449"/>
    <lineage>
        <taxon>Bacteria</taxon>
        <taxon>Bacillati</taxon>
        <taxon>Bacillota</taxon>
        <taxon>Clostridia</taxon>
        <taxon>Halanaerobiales</taxon>
        <taxon>Halobacteroidaceae</taxon>
        <taxon>Halobacteroides</taxon>
    </lineage>
</organism>
<dbReference type="EC" id="2.2.1.7" evidence="11"/>
<comment type="function">
    <text evidence="10 11">Catalyzes the acyloin condensation reaction between C atoms 2 and 3 of pyruvate and glyceraldehyde 3-phosphate to yield 1-deoxy-D-xylulose-5-phosphate (DXP).</text>
</comment>
<dbReference type="Gene3D" id="3.40.50.920">
    <property type="match status" value="1"/>
</dbReference>
<dbReference type="AlphaFoldDB" id="L0K687"/>
<dbReference type="RefSeq" id="WP_015326262.1">
    <property type="nucleotide sequence ID" value="NC_019978.1"/>
</dbReference>
<comment type="pathway">
    <text evidence="1 11">Metabolic intermediate biosynthesis; 1-deoxy-D-xylulose 5-phosphate biosynthesis; 1-deoxy-D-xylulose 5-phosphate from D-glyceraldehyde 3-phosphate and pyruvate: step 1/1.</text>
</comment>
<dbReference type="GO" id="GO:0019288">
    <property type="term" value="P:isopentenyl diphosphate biosynthetic process, methylerythritol 4-phosphate pathway"/>
    <property type="evidence" value="ECO:0007669"/>
    <property type="project" value="TreeGrafter"/>
</dbReference>
<dbReference type="SMART" id="SM00861">
    <property type="entry name" value="Transket_pyr"/>
    <property type="match status" value="1"/>
</dbReference>
<dbReference type="InterPro" id="IPR033248">
    <property type="entry name" value="Transketolase_C"/>
</dbReference>
<evidence type="ECO:0000313" key="14">
    <source>
        <dbReference type="Proteomes" id="UP000010880"/>
    </source>
</evidence>
<keyword evidence="5 11" id="KW-0479">Metal-binding</keyword>
<dbReference type="PATRIC" id="fig|748449.3.peg.524"/>
<comment type="catalytic activity">
    <reaction evidence="11">
        <text>D-glyceraldehyde 3-phosphate + pyruvate + H(+) = 1-deoxy-D-xylulose 5-phosphate + CO2</text>
        <dbReference type="Rhea" id="RHEA:12605"/>
        <dbReference type="ChEBI" id="CHEBI:15361"/>
        <dbReference type="ChEBI" id="CHEBI:15378"/>
        <dbReference type="ChEBI" id="CHEBI:16526"/>
        <dbReference type="ChEBI" id="CHEBI:57792"/>
        <dbReference type="ChEBI" id="CHEBI:59776"/>
        <dbReference type="EC" id="2.2.1.7"/>
    </reaction>
</comment>
<evidence type="ECO:0000259" key="12">
    <source>
        <dbReference type="SMART" id="SM00861"/>
    </source>
</evidence>
<evidence type="ECO:0000256" key="7">
    <source>
        <dbReference type="ARBA" id="ARBA00022977"/>
    </source>
</evidence>
<comment type="similarity">
    <text evidence="2 11">Belongs to the transketolase family. DXPS subfamily.</text>
</comment>
<dbReference type="GO" id="GO:0016114">
    <property type="term" value="P:terpenoid biosynthetic process"/>
    <property type="evidence" value="ECO:0007669"/>
    <property type="project" value="UniProtKB-UniRule"/>
</dbReference>
<dbReference type="FunFam" id="3.40.50.970:FF:000005">
    <property type="entry name" value="1-deoxy-D-xylulose-5-phosphate synthase"/>
    <property type="match status" value="1"/>
</dbReference>
<dbReference type="eggNOG" id="COG1154">
    <property type="taxonomic scope" value="Bacteria"/>
</dbReference>
<dbReference type="NCBIfam" id="NF003933">
    <property type="entry name" value="PRK05444.2-2"/>
    <property type="match status" value="1"/>
</dbReference>
<dbReference type="HOGENOM" id="CLU_009227_1_4_9"/>
<dbReference type="CDD" id="cd02007">
    <property type="entry name" value="TPP_DXS"/>
    <property type="match status" value="1"/>
</dbReference>
<name>L0K687_HALHC</name>
<keyword evidence="8 11" id="KW-0786">Thiamine pyrophosphate</keyword>
<dbReference type="Pfam" id="PF02779">
    <property type="entry name" value="Transket_pyr"/>
    <property type="match status" value="1"/>
</dbReference>
<keyword evidence="7 11" id="KW-0784">Thiamine biosynthesis</keyword>
<dbReference type="OrthoDB" id="9803371at2"/>
<feature type="binding site" evidence="11">
    <location>
        <position position="175"/>
    </location>
    <ligand>
        <name>Mg(2+)</name>
        <dbReference type="ChEBI" id="CHEBI:18420"/>
    </ligand>
</feature>
<feature type="binding site" evidence="11">
    <location>
        <begin position="147"/>
        <end position="148"/>
    </location>
    <ligand>
        <name>thiamine diphosphate</name>
        <dbReference type="ChEBI" id="CHEBI:58937"/>
    </ligand>
</feature>
<evidence type="ECO:0000256" key="4">
    <source>
        <dbReference type="ARBA" id="ARBA00022679"/>
    </source>
</evidence>
<feature type="binding site" evidence="11">
    <location>
        <begin position="115"/>
        <end position="117"/>
    </location>
    <ligand>
        <name>thiamine diphosphate</name>
        <dbReference type="ChEBI" id="CHEBI:58937"/>
    </ligand>
</feature>
<dbReference type="FunFam" id="3.40.50.920:FF:000002">
    <property type="entry name" value="1-deoxy-D-xylulose-5-phosphate synthase"/>
    <property type="match status" value="1"/>
</dbReference>
<comment type="cofactor">
    <cofactor evidence="11">
        <name>thiamine diphosphate</name>
        <dbReference type="ChEBI" id="CHEBI:58937"/>
    </cofactor>
    <text evidence="11">Binds 1 thiamine pyrophosphate per subunit.</text>
</comment>
<dbReference type="EMBL" id="CP003359">
    <property type="protein sequence ID" value="AGB40536.1"/>
    <property type="molecule type" value="Genomic_DNA"/>
</dbReference>
<feature type="binding site" evidence="11">
    <location>
        <position position="74"/>
    </location>
    <ligand>
        <name>thiamine diphosphate</name>
        <dbReference type="ChEBI" id="CHEBI:58937"/>
    </ligand>
</feature>
<gene>
    <name evidence="11" type="primary">dxs</name>
    <name evidence="13" type="ordered locus">Halha_0562</name>
</gene>
<dbReference type="PANTHER" id="PTHR43322:SF5">
    <property type="entry name" value="1-DEOXY-D-XYLULOSE-5-PHOSPHATE SYNTHASE, CHLOROPLASTIC"/>
    <property type="match status" value="1"/>
</dbReference>
<comment type="cofactor">
    <cofactor evidence="11">
        <name>Mg(2+)</name>
        <dbReference type="ChEBI" id="CHEBI:18420"/>
    </cofactor>
    <text evidence="11">Binds 1 Mg(2+) ion per subunit.</text>
</comment>
<feature type="domain" description="Transketolase-like pyrimidine-binding" evidence="12">
    <location>
        <begin position="316"/>
        <end position="479"/>
    </location>
</feature>
<dbReference type="UniPathway" id="UPA00064">
    <property type="reaction ID" value="UER00091"/>
</dbReference>
<keyword evidence="6 11" id="KW-0460">Magnesium</keyword>
<keyword evidence="9 11" id="KW-0414">Isoprene biosynthesis</keyword>
<dbReference type="KEGG" id="hhl:Halha_0562"/>
<dbReference type="Pfam" id="PF02780">
    <property type="entry name" value="Transketolase_C"/>
    <property type="match status" value="1"/>
</dbReference>
<dbReference type="GO" id="GO:0005829">
    <property type="term" value="C:cytosol"/>
    <property type="evidence" value="ECO:0007669"/>
    <property type="project" value="TreeGrafter"/>
</dbReference>
<sequence length="622" mass="67901">MDELLSKINSPQDLKALSYEELYSLAEEIRDEIIITLSETGGHLASSLGAVEITLALHSALDTPQDKIIWDVGHQSYAHKLITGRQEEFSTLRQYGGLSGFPKRSESEYDHLDVGHSSTSISAALGMAAACDLENKEETVLSVIGDGALTGGIAFEALNHAGHLNKDLIVLLNDNEMSISKNVGAVSNYLDKLRVNPQLHRAKEEVENIINKIPALGNKVLKTAGKFKDAIKYLVVSGILFEKLGFTYLGPIDGHNIKVLKEHIKNAEEIGGPVLIHAVTQKGKGYPPAENTPADYHGVGPFNVRTGKAKRKKKQLTYTQAYTQSLIDLAKADEEIVAITAAMPKGTGDFENQFPDRFYDVGIAEQHAVTFGAGLALEGAKPFITIYSTFLQRAYDQIFHDLCLQQAPVKLALDRGGLVGKDGETHHGVFDFAYLRHLPNITVMAPKDEMELQSMVKTAAEYEAGPIAFRYPRGKGRGVKLKNPKSLEIGKGEILREGKDAAILAIGSMVYPALEAAEELTRAGIDLTVVNSRFVKPLDQELILNLAQQFDTIFTIEEHVLQGGFGSAVTELLIDNNLKLDVARIGLPDKFIEHGTQQELKAKYGLDVAGIKSKVKSQLQEG</sequence>
<dbReference type="HAMAP" id="MF_00315">
    <property type="entry name" value="DXP_synth"/>
    <property type="match status" value="1"/>
</dbReference>
<dbReference type="GO" id="GO:0000287">
    <property type="term" value="F:magnesium ion binding"/>
    <property type="evidence" value="ECO:0007669"/>
    <property type="project" value="UniProtKB-UniRule"/>
</dbReference>
<dbReference type="GO" id="GO:0008661">
    <property type="term" value="F:1-deoxy-D-xylulose-5-phosphate synthase activity"/>
    <property type="evidence" value="ECO:0007669"/>
    <property type="project" value="UniProtKB-UniRule"/>
</dbReference>
<protein>
    <recommendedName>
        <fullName evidence="11">1-deoxy-D-xylulose-5-phosphate synthase</fullName>
        <ecNumber evidence="11">2.2.1.7</ecNumber>
    </recommendedName>
    <alternativeName>
        <fullName evidence="11">1-deoxyxylulose-5-phosphate synthase</fullName>
        <shortName evidence="11">DXP synthase</shortName>
        <shortName evidence="11">DXPS</shortName>
    </alternativeName>
</protein>
<dbReference type="InterPro" id="IPR029061">
    <property type="entry name" value="THDP-binding"/>
</dbReference>
<dbReference type="Gene3D" id="3.40.50.970">
    <property type="match status" value="2"/>
</dbReference>
<keyword evidence="4 11" id="KW-0808">Transferase</keyword>
<evidence type="ECO:0000256" key="1">
    <source>
        <dbReference type="ARBA" id="ARBA00004980"/>
    </source>
</evidence>
<feature type="binding site" evidence="11">
    <location>
        <position position="286"/>
    </location>
    <ligand>
        <name>thiamine diphosphate</name>
        <dbReference type="ChEBI" id="CHEBI:58937"/>
    </ligand>
</feature>
<dbReference type="STRING" id="748449.Halha_0562"/>